<feature type="transmembrane region" description="Helical" evidence="1">
    <location>
        <begin position="65"/>
        <end position="83"/>
    </location>
</feature>
<feature type="transmembrane region" description="Helical" evidence="1">
    <location>
        <begin position="164"/>
        <end position="182"/>
    </location>
</feature>
<gene>
    <name evidence="2" type="ORF">C7438_1437</name>
</gene>
<evidence type="ECO:0000313" key="2">
    <source>
        <dbReference type="EMBL" id="RKQ84258.1"/>
    </source>
</evidence>
<protein>
    <submittedName>
        <fullName evidence="2">Uncharacterized protein</fullName>
    </submittedName>
</protein>
<organism evidence="2 3">
    <name type="scientific">Brockia lithotrophica</name>
    <dbReference type="NCBI Taxonomy" id="933949"/>
    <lineage>
        <taxon>Bacteria</taxon>
        <taxon>Bacillati</taxon>
        <taxon>Bacillota</taxon>
        <taxon>Bacilli</taxon>
        <taxon>Bacillales</taxon>
        <taxon>Bacillales Family X. Incertae Sedis</taxon>
        <taxon>Brockia</taxon>
    </lineage>
</organism>
<evidence type="ECO:0000313" key="3">
    <source>
        <dbReference type="Proteomes" id="UP000267019"/>
    </source>
</evidence>
<evidence type="ECO:0000256" key="1">
    <source>
        <dbReference type="SAM" id="Phobius"/>
    </source>
</evidence>
<dbReference type="RefSeq" id="WP_121444675.1">
    <property type="nucleotide sequence ID" value="NZ_RBIJ01000004.1"/>
</dbReference>
<keyword evidence="1" id="KW-0472">Membrane</keyword>
<keyword evidence="1" id="KW-0812">Transmembrane</keyword>
<dbReference type="EMBL" id="RBIJ01000004">
    <property type="protein sequence ID" value="RKQ84258.1"/>
    <property type="molecule type" value="Genomic_DNA"/>
</dbReference>
<dbReference type="AlphaFoldDB" id="A0A660KX11"/>
<keyword evidence="1" id="KW-1133">Transmembrane helix</keyword>
<proteinExistence type="predicted"/>
<dbReference type="OrthoDB" id="2381061at2"/>
<feature type="transmembrane region" description="Helical" evidence="1">
    <location>
        <begin position="89"/>
        <end position="110"/>
    </location>
</feature>
<dbReference type="Proteomes" id="UP000267019">
    <property type="component" value="Unassembled WGS sequence"/>
</dbReference>
<feature type="transmembrane region" description="Helical" evidence="1">
    <location>
        <begin position="189"/>
        <end position="211"/>
    </location>
</feature>
<accession>A0A660KX11</accession>
<name>A0A660KX11_9BACL</name>
<comment type="caution">
    <text evidence="2">The sequence shown here is derived from an EMBL/GenBank/DDBJ whole genome shotgun (WGS) entry which is preliminary data.</text>
</comment>
<feature type="transmembrane region" description="Helical" evidence="1">
    <location>
        <begin position="140"/>
        <end position="158"/>
    </location>
</feature>
<keyword evidence="3" id="KW-1185">Reference proteome</keyword>
<feature type="transmembrane region" description="Helical" evidence="1">
    <location>
        <begin position="34"/>
        <end position="53"/>
    </location>
</feature>
<reference evidence="2 3" key="1">
    <citation type="submission" date="2018-10" db="EMBL/GenBank/DDBJ databases">
        <title>Genomic Encyclopedia of Type Strains, Phase IV (KMG-IV): sequencing the most valuable type-strain genomes for metagenomic binning, comparative biology and taxonomic classification.</title>
        <authorList>
            <person name="Goeker M."/>
        </authorList>
    </citation>
    <scope>NUCLEOTIDE SEQUENCE [LARGE SCALE GENOMIC DNA]</scope>
    <source>
        <strain evidence="2 3">DSM 22653</strain>
    </source>
</reference>
<sequence>MSASALSLLATLVALAFAFDVTRRAWAKRRPSDALFAVSLYMFSLAAFGEFVGGSFGWSVGLYKLYYFTAVALVAYMAAGTLYARDSGWAAHAFLAFTLLASVAFLIALLRAPVDPALVGTKGAVGGSYMPREVRMFSPVLSGIGALVLLVSALANFLRTRRRGFLAIFSAALVLSAAGALAKYVDLPLVLPASQLVGIALYYWGVVSLSVPGRDRPEKERA</sequence>